<evidence type="ECO:0000256" key="1">
    <source>
        <dbReference type="SAM" id="Coils"/>
    </source>
</evidence>
<dbReference type="RefSeq" id="WP_354297674.1">
    <property type="nucleotide sequence ID" value="NZ_JBEPLU010000001.1"/>
</dbReference>
<evidence type="ECO:0000313" key="3">
    <source>
        <dbReference type="Proteomes" id="UP001549110"/>
    </source>
</evidence>
<proteinExistence type="predicted"/>
<comment type="caution">
    <text evidence="2">The sequence shown here is derived from an EMBL/GenBank/DDBJ whole genome shotgun (WGS) entry which is preliminary data.</text>
</comment>
<dbReference type="EMBL" id="JBEPLU010000001">
    <property type="protein sequence ID" value="MET3527174.1"/>
    <property type="molecule type" value="Genomic_DNA"/>
</dbReference>
<reference evidence="2 3" key="1">
    <citation type="submission" date="2024-06" db="EMBL/GenBank/DDBJ databases">
        <title>Genomic Encyclopedia of Type Strains, Phase IV (KMG-IV): sequencing the most valuable type-strain genomes for metagenomic binning, comparative biology and taxonomic classification.</title>
        <authorList>
            <person name="Goeker M."/>
        </authorList>
    </citation>
    <scope>NUCLEOTIDE SEQUENCE [LARGE SCALE GENOMIC DNA]</scope>
    <source>
        <strain evidence="2 3">DSM 17809</strain>
    </source>
</reference>
<name>A0ABV2EJF3_9CAUL</name>
<evidence type="ECO:0000313" key="2">
    <source>
        <dbReference type="EMBL" id="MET3527174.1"/>
    </source>
</evidence>
<accession>A0ABV2EJF3</accession>
<dbReference type="Proteomes" id="UP001549110">
    <property type="component" value="Unassembled WGS sequence"/>
</dbReference>
<keyword evidence="3" id="KW-1185">Reference proteome</keyword>
<keyword evidence="1" id="KW-0175">Coiled coil</keyword>
<organism evidence="2 3">
    <name type="scientific">Phenylobacterium koreense</name>
    <dbReference type="NCBI Taxonomy" id="266125"/>
    <lineage>
        <taxon>Bacteria</taxon>
        <taxon>Pseudomonadati</taxon>
        <taxon>Pseudomonadota</taxon>
        <taxon>Alphaproteobacteria</taxon>
        <taxon>Caulobacterales</taxon>
        <taxon>Caulobacteraceae</taxon>
        <taxon>Phenylobacterium</taxon>
    </lineage>
</organism>
<sequence length="241" mass="25985">MKDALPVRVKGLREKLERLQGLAANAKEASALAALQRELAPLAQTLASLEKQRAAFAQQGVDVRPPASFGQVRKRATTLRDRFRVDRKSATLTKGTGWTNLITEGGNAAKDVETALLTGWKEFRAAVYAGDAPTTIEKRIARTPQNLQALAEYQRAYAQFSALFQTLPTGGSAVVEAKTLARELATISGKFDFAVSDEVKRFLAAVQGGGAPLTLLTAEVLTWLADNKAMDGYSIRALGRP</sequence>
<protein>
    <submittedName>
        <fullName evidence="2">Uncharacterized protein</fullName>
    </submittedName>
</protein>
<feature type="coiled-coil region" evidence="1">
    <location>
        <begin position="9"/>
        <end position="52"/>
    </location>
</feature>
<gene>
    <name evidence="2" type="ORF">ABID41_002269</name>
</gene>